<accession>D9PNH1</accession>
<dbReference type="EC" id="2.5.1.7" evidence="11"/>
<evidence type="ECO:0000256" key="5">
    <source>
        <dbReference type="ARBA" id="ARBA00022679"/>
    </source>
</evidence>
<dbReference type="Pfam" id="PF00275">
    <property type="entry name" value="EPSP_synthase"/>
    <property type="match status" value="1"/>
</dbReference>
<dbReference type="GO" id="GO:0008760">
    <property type="term" value="F:UDP-N-acetylglucosamine 1-carboxyvinyltransferase activity"/>
    <property type="evidence" value="ECO:0007669"/>
    <property type="project" value="UniProtKB-EC"/>
</dbReference>
<evidence type="ECO:0000256" key="14">
    <source>
        <dbReference type="ARBA" id="ARBA00042842"/>
    </source>
</evidence>
<feature type="domain" description="Enolpyruvate transferase" evidence="16">
    <location>
        <begin position="11"/>
        <end position="407"/>
    </location>
</feature>
<dbReference type="InterPro" id="IPR036968">
    <property type="entry name" value="Enolpyruvate_Tfrase_sf"/>
</dbReference>
<evidence type="ECO:0000313" key="17">
    <source>
        <dbReference type="EMBL" id="EFK94888.1"/>
    </source>
</evidence>
<dbReference type="InterPro" id="IPR005750">
    <property type="entry name" value="UDP_GlcNAc_COvinyl_MurA"/>
</dbReference>
<dbReference type="SUPFAM" id="SSF55205">
    <property type="entry name" value="EPT/RTPC-like"/>
    <property type="match status" value="1"/>
</dbReference>
<dbReference type="GO" id="GO:0019277">
    <property type="term" value="P:UDP-N-acetylgalactosamine biosynthetic process"/>
    <property type="evidence" value="ECO:0007669"/>
    <property type="project" value="InterPro"/>
</dbReference>
<dbReference type="InterPro" id="IPR050068">
    <property type="entry name" value="MurA_subfamily"/>
</dbReference>
<dbReference type="InterPro" id="IPR013792">
    <property type="entry name" value="RNA3'P_cycl/enolpyr_Trfase_a/b"/>
</dbReference>
<dbReference type="GO" id="GO:0005737">
    <property type="term" value="C:cytoplasm"/>
    <property type="evidence" value="ECO:0007669"/>
    <property type="project" value="UniProtKB-SubCell"/>
</dbReference>
<comment type="similarity">
    <text evidence="10">Belongs to the EPSP synthase family. MurA subfamily.</text>
</comment>
<evidence type="ECO:0000256" key="11">
    <source>
        <dbReference type="ARBA" id="ARBA00039108"/>
    </source>
</evidence>
<sequence length="431" mass="47489">MSKFIIGGGISLKGEVKVSGSKNAALPILCASLLTTEKSVFKNVPDIDDIHSVLEIFKALGAEVKYENHTVMIDPKNMNNDKVPEHIISKMRASILIIGALINRFKEISIPFPGGCVLGKRSVSAHMDGFEELGCKIIDDKERLHIKAKKLTGKKIILQEQSVTATENLLMATVLAEGHSEIRMAATEPHIRDLCLCLRKMGAKISGVGSSELRIKGVKKLKGVTYTIQGDYLEAGTFAIAAVATKGDVVIKGINTDYLDALWQKFKEIGAPFRLKKNEVHILPYKRHIKAVAKLRTAVYPAFPTDLQAPFTVLLTQSHGVSKIFETLFEGRLNYLFELEQMGAYVEYLNPHQALVIGPKKLKGRPISSYDIRAGAAMIIAALIAEGTTEISNIKYIDRGYEDIDMKLKKLGANITRIMPFDNGNDLTCDH</sequence>
<evidence type="ECO:0000256" key="3">
    <source>
        <dbReference type="ARBA" id="ARBA00022490"/>
    </source>
</evidence>
<dbReference type="GO" id="GO:0051301">
    <property type="term" value="P:cell division"/>
    <property type="evidence" value="ECO:0007669"/>
    <property type="project" value="UniProtKB-KW"/>
</dbReference>
<evidence type="ECO:0000256" key="1">
    <source>
        <dbReference type="ARBA" id="ARBA00004496"/>
    </source>
</evidence>
<evidence type="ECO:0000256" key="8">
    <source>
        <dbReference type="ARBA" id="ARBA00023306"/>
    </source>
</evidence>
<evidence type="ECO:0000256" key="2">
    <source>
        <dbReference type="ARBA" id="ARBA00004752"/>
    </source>
</evidence>
<keyword evidence="5 17" id="KW-0808">Transferase</keyword>
<evidence type="ECO:0000256" key="13">
    <source>
        <dbReference type="ARBA" id="ARBA00042443"/>
    </source>
</evidence>
<keyword evidence="4" id="KW-0132">Cell division</keyword>
<dbReference type="PANTHER" id="PTHR43783">
    <property type="entry name" value="UDP-N-ACETYLGLUCOSAMINE 1-CARBOXYVINYLTRANSFERASE"/>
    <property type="match status" value="1"/>
</dbReference>
<gene>
    <name evidence="17" type="primary">murA</name>
    <name evidence="17" type="ORF">LDC_3104</name>
</gene>
<reference evidence="17" key="1">
    <citation type="submission" date="2010-07" db="EMBL/GenBank/DDBJ databases">
        <authorList>
            <consortium name="CONSOLIDER consortium CSD2007-00005"/>
            <person name="Guazzaroni M.-E."/>
            <person name="Richter M."/>
            <person name="Garcia-Salamanca A."/>
            <person name="Yarza P."/>
            <person name="Ferrer M."/>
        </authorList>
    </citation>
    <scope>NUCLEOTIDE SEQUENCE</scope>
</reference>
<keyword evidence="8" id="KW-0131">Cell cycle</keyword>
<comment type="pathway">
    <text evidence="2">Cell wall biogenesis; peptidoglycan biosynthesis.</text>
</comment>
<reference evidence="17" key="2">
    <citation type="journal article" date="2011" name="Microb. Ecol.">
        <title>Taxonomic and Functional Metagenomic Profiling of the Microbial Community in the Anoxic Sediment of a Sub-saline Shallow Lake (Laguna de Carrizo, Central Spain).</title>
        <authorList>
            <person name="Ferrer M."/>
            <person name="Guazzaroni M.E."/>
            <person name="Richter M."/>
            <person name="Garcia-Salamanca A."/>
            <person name="Yarza P."/>
            <person name="Suarez-Suarez A."/>
            <person name="Solano J."/>
            <person name="Alcaide M."/>
            <person name="van Dillewijn P."/>
            <person name="Molina-Henares M.A."/>
            <person name="Lopez-Cortes N."/>
            <person name="Al-Ramahi Y."/>
            <person name="Guerrero C."/>
            <person name="Acosta A."/>
            <person name="de Eugenio L.I."/>
            <person name="Martinez V."/>
            <person name="Marques S."/>
            <person name="Rojo F."/>
            <person name="Santero E."/>
            <person name="Genilloud O."/>
            <person name="Perez-Perez J."/>
            <person name="Rossello-Mora R."/>
            <person name="Ramos J.L."/>
        </authorList>
    </citation>
    <scope>NUCLEOTIDE SEQUENCE</scope>
</reference>
<dbReference type="InterPro" id="IPR001986">
    <property type="entry name" value="Enolpyruvate_Tfrase_dom"/>
</dbReference>
<evidence type="ECO:0000256" key="15">
    <source>
        <dbReference type="ARBA" id="ARBA00047527"/>
    </source>
</evidence>
<name>D9PNH1_9ZZZZ</name>
<dbReference type="GO" id="GO:0009252">
    <property type="term" value="P:peptidoglycan biosynthetic process"/>
    <property type="evidence" value="ECO:0007669"/>
    <property type="project" value="UniProtKB-KW"/>
</dbReference>
<dbReference type="GO" id="GO:0071555">
    <property type="term" value="P:cell wall organization"/>
    <property type="evidence" value="ECO:0007669"/>
    <property type="project" value="UniProtKB-KW"/>
</dbReference>
<dbReference type="HAMAP" id="MF_00111">
    <property type="entry name" value="MurA"/>
    <property type="match status" value="1"/>
</dbReference>
<organism evidence="17">
    <name type="scientific">sediment metagenome</name>
    <dbReference type="NCBI Taxonomy" id="749907"/>
    <lineage>
        <taxon>unclassified sequences</taxon>
        <taxon>metagenomes</taxon>
        <taxon>ecological metagenomes</taxon>
    </lineage>
</organism>
<dbReference type="PANTHER" id="PTHR43783:SF1">
    <property type="entry name" value="UDP-N-ACETYLGLUCOSAMINE 1-CARBOXYVINYLTRANSFERASE"/>
    <property type="match status" value="1"/>
</dbReference>
<dbReference type="NCBIfam" id="NF006873">
    <property type="entry name" value="PRK09369.1"/>
    <property type="match status" value="1"/>
</dbReference>
<comment type="catalytic activity">
    <reaction evidence="15">
        <text>phosphoenolpyruvate + UDP-N-acetyl-alpha-D-glucosamine = UDP-N-acetyl-3-O-(1-carboxyvinyl)-alpha-D-glucosamine + phosphate</text>
        <dbReference type="Rhea" id="RHEA:18681"/>
        <dbReference type="ChEBI" id="CHEBI:43474"/>
        <dbReference type="ChEBI" id="CHEBI:57705"/>
        <dbReference type="ChEBI" id="CHEBI:58702"/>
        <dbReference type="ChEBI" id="CHEBI:68483"/>
        <dbReference type="EC" id="2.5.1.7"/>
    </reaction>
</comment>
<evidence type="ECO:0000256" key="9">
    <source>
        <dbReference type="ARBA" id="ARBA00023316"/>
    </source>
</evidence>
<comment type="caution">
    <text evidence="17">The sequence shown here is derived from an EMBL/GenBank/DDBJ whole genome shotgun (WGS) entry which is preliminary data.</text>
</comment>
<dbReference type="GO" id="GO:0008360">
    <property type="term" value="P:regulation of cell shape"/>
    <property type="evidence" value="ECO:0007669"/>
    <property type="project" value="UniProtKB-KW"/>
</dbReference>
<dbReference type="AlphaFoldDB" id="D9PNH1"/>
<evidence type="ECO:0000256" key="10">
    <source>
        <dbReference type="ARBA" id="ARBA00038367"/>
    </source>
</evidence>
<dbReference type="EMBL" id="ADZX01000963">
    <property type="protein sequence ID" value="EFK94888.1"/>
    <property type="molecule type" value="Genomic_DNA"/>
</dbReference>
<comment type="subcellular location">
    <subcellularLocation>
        <location evidence="1">Cytoplasm</location>
    </subcellularLocation>
</comment>
<evidence type="ECO:0000256" key="12">
    <source>
        <dbReference type="ARBA" id="ARBA00039754"/>
    </source>
</evidence>
<keyword evidence="6" id="KW-0133">Cell shape</keyword>
<evidence type="ECO:0000256" key="4">
    <source>
        <dbReference type="ARBA" id="ARBA00022618"/>
    </source>
</evidence>
<proteinExistence type="inferred from homology"/>
<keyword evidence="3" id="KW-0963">Cytoplasm</keyword>
<protein>
    <recommendedName>
        <fullName evidence="12">UDP-N-acetylglucosamine 1-carboxyvinyltransferase</fullName>
        <ecNumber evidence="11">2.5.1.7</ecNumber>
    </recommendedName>
    <alternativeName>
        <fullName evidence="13">Enoylpyruvate transferase</fullName>
    </alternativeName>
    <alternativeName>
        <fullName evidence="14">UDP-N-acetylglucosamine enolpyruvyl transferase</fullName>
    </alternativeName>
</protein>
<evidence type="ECO:0000256" key="7">
    <source>
        <dbReference type="ARBA" id="ARBA00022984"/>
    </source>
</evidence>
<dbReference type="CDD" id="cd01555">
    <property type="entry name" value="UdpNAET"/>
    <property type="match status" value="1"/>
</dbReference>
<dbReference type="Gene3D" id="3.65.10.10">
    <property type="entry name" value="Enolpyruvate transferase domain"/>
    <property type="match status" value="2"/>
</dbReference>
<evidence type="ECO:0000256" key="6">
    <source>
        <dbReference type="ARBA" id="ARBA00022960"/>
    </source>
</evidence>
<keyword evidence="7" id="KW-0573">Peptidoglycan synthesis</keyword>
<dbReference type="NCBIfam" id="TIGR01072">
    <property type="entry name" value="murA"/>
    <property type="match status" value="1"/>
</dbReference>
<evidence type="ECO:0000259" key="16">
    <source>
        <dbReference type="Pfam" id="PF00275"/>
    </source>
</evidence>
<keyword evidence="9" id="KW-0961">Cell wall biogenesis/degradation</keyword>